<protein>
    <recommendedName>
        <fullName evidence="1">DUF7882 domain-containing protein</fullName>
    </recommendedName>
</protein>
<dbReference type="EMBL" id="BAABBV010000001">
    <property type="protein sequence ID" value="GAA4160621.1"/>
    <property type="molecule type" value="Genomic_DNA"/>
</dbReference>
<accession>A0ABP7ZJS7</accession>
<dbReference type="Proteomes" id="UP001415169">
    <property type="component" value="Unassembled WGS sequence"/>
</dbReference>
<comment type="caution">
    <text evidence="2">The sequence shown here is derived from an EMBL/GenBank/DDBJ whole genome shotgun (WGS) entry which is preliminary data.</text>
</comment>
<evidence type="ECO:0000313" key="2">
    <source>
        <dbReference type="EMBL" id="GAA4160621.1"/>
    </source>
</evidence>
<feature type="domain" description="DUF7882" evidence="1">
    <location>
        <begin position="1"/>
        <end position="95"/>
    </location>
</feature>
<evidence type="ECO:0000313" key="3">
    <source>
        <dbReference type="Proteomes" id="UP001415169"/>
    </source>
</evidence>
<keyword evidence="3" id="KW-1185">Reference proteome</keyword>
<dbReference type="InterPro" id="IPR057204">
    <property type="entry name" value="DUF7882"/>
</dbReference>
<sequence length="112" mass="12653">MGVLHYNTRDFVMDDRLLAHLQVVIALKLRRSENFFLAWVNRPDAGSERYVIWIDNGIPIFCEYESAEIPAINRDWIDRLAASAATNYGLQVTPEGDIEPFPAVRETAASGT</sequence>
<reference evidence="2" key="2">
    <citation type="submission" date="2023-12" db="EMBL/GenBank/DDBJ databases">
        <authorList>
            <person name="Sun Q."/>
            <person name="Inoue M."/>
        </authorList>
    </citation>
    <scope>NUCLEOTIDE SEQUENCE</scope>
    <source>
        <strain evidence="2">JCM 17590</strain>
    </source>
</reference>
<dbReference type="Pfam" id="PF25355">
    <property type="entry name" value="DUF7882"/>
    <property type="match status" value="1"/>
</dbReference>
<proteinExistence type="predicted"/>
<reference evidence="2" key="1">
    <citation type="journal article" date="2014" name="Int. J. Syst. Evol. Microbiol.">
        <title>Complete genome of a new Firmicutes species belonging to the dominant human colonic microbiota ('Ruminococcus bicirculans') reveals two chromosomes and a selective capacity to utilize plant glucans.</title>
        <authorList>
            <consortium name="NISC Comparative Sequencing Program"/>
            <person name="Wegmann U."/>
            <person name="Louis P."/>
            <person name="Goesmann A."/>
            <person name="Henrissat B."/>
            <person name="Duncan S.H."/>
            <person name="Flint H.J."/>
        </authorList>
    </citation>
    <scope>NUCLEOTIDE SEQUENCE</scope>
    <source>
        <strain evidence="2">JCM 17590</strain>
    </source>
</reference>
<organism evidence="2 3">
    <name type="scientific">Gryllotalpicola daejeonensis</name>
    <dbReference type="NCBI Taxonomy" id="993087"/>
    <lineage>
        <taxon>Bacteria</taxon>
        <taxon>Bacillati</taxon>
        <taxon>Actinomycetota</taxon>
        <taxon>Actinomycetes</taxon>
        <taxon>Micrococcales</taxon>
        <taxon>Microbacteriaceae</taxon>
        <taxon>Gryllotalpicola</taxon>
    </lineage>
</organism>
<dbReference type="RefSeq" id="WP_344791322.1">
    <property type="nucleotide sequence ID" value="NZ_BAABBV010000001.1"/>
</dbReference>
<name>A0ABP7ZJS7_9MICO</name>
<evidence type="ECO:0000259" key="1">
    <source>
        <dbReference type="Pfam" id="PF25355"/>
    </source>
</evidence>
<gene>
    <name evidence="2" type="ORF">GCM10022286_16920</name>
</gene>